<reference evidence="2" key="1">
    <citation type="journal article" date="2019" name="Int. J. Syst. Evol. Microbiol.">
        <title>The Global Catalogue of Microorganisms (GCM) 10K type strain sequencing project: providing services to taxonomists for standard genome sequencing and annotation.</title>
        <authorList>
            <consortium name="The Broad Institute Genomics Platform"/>
            <consortium name="The Broad Institute Genome Sequencing Center for Infectious Disease"/>
            <person name="Wu L."/>
            <person name="Ma J."/>
        </authorList>
    </citation>
    <scope>NUCLEOTIDE SEQUENCE [LARGE SCALE GENOMIC DNA]</scope>
    <source>
        <strain evidence="2">JCM 31696</strain>
    </source>
</reference>
<name>A0ABW3C9K5_9ACTN</name>
<evidence type="ECO:0000313" key="1">
    <source>
        <dbReference type="EMBL" id="MFD0851170.1"/>
    </source>
</evidence>
<comment type="caution">
    <text evidence="1">The sequence shown here is derived from an EMBL/GenBank/DDBJ whole genome shotgun (WGS) entry which is preliminary data.</text>
</comment>
<gene>
    <name evidence="1" type="ORF">ACFQ07_03005</name>
</gene>
<protein>
    <submittedName>
        <fullName evidence="1">Multiprotein-bridging factor 1 family protein</fullName>
    </submittedName>
</protein>
<proteinExistence type="predicted"/>
<sequence length="247" mass="27845">MNDLLRRALLDADLTETELARHLDVDPKTVKRWIAGRVPYPRYRAKVAVLLATDETTLWPRADRPRSFPEPPTAEILTAYPHRWAVPRHVWQHLFESAEREIGILVYSGLFIAEDAGLLQTITRKARSGARARILLGDPEGPRVLERGTDEGVGDSLPAKIRNALVLYRPLLGIEGIDLRLHDTVLYNSIYRADDDLLINPHAYGVPAAQAPVLHIRKSEPDDMASTYQDSFERAWSSARPFDDAGR</sequence>
<dbReference type="SUPFAM" id="SSF47413">
    <property type="entry name" value="lambda repressor-like DNA-binding domains"/>
    <property type="match status" value="1"/>
</dbReference>
<accession>A0ABW3C9K5</accession>
<dbReference type="EMBL" id="JBHTIR010000272">
    <property type="protein sequence ID" value="MFD0851170.1"/>
    <property type="molecule type" value="Genomic_DNA"/>
</dbReference>
<evidence type="ECO:0000313" key="2">
    <source>
        <dbReference type="Proteomes" id="UP001597083"/>
    </source>
</evidence>
<dbReference type="Gene3D" id="1.10.260.40">
    <property type="entry name" value="lambda repressor-like DNA-binding domains"/>
    <property type="match status" value="1"/>
</dbReference>
<keyword evidence="2" id="KW-1185">Reference proteome</keyword>
<dbReference type="InterPro" id="IPR010982">
    <property type="entry name" value="Lambda_DNA-bd_dom_sf"/>
</dbReference>
<organism evidence="1 2">
    <name type="scientific">Actinomadura adrarensis</name>
    <dbReference type="NCBI Taxonomy" id="1819600"/>
    <lineage>
        <taxon>Bacteria</taxon>
        <taxon>Bacillati</taxon>
        <taxon>Actinomycetota</taxon>
        <taxon>Actinomycetes</taxon>
        <taxon>Streptosporangiales</taxon>
        <taxon>Thermomonosporaceae</taxon>
        <taxon>Actinomadura</taxon>
    </lineage>
</organism>
<dbReference type="Proteomes" id="UP001597083">
    <property type="component" value="Unassembled WGS sequence"/>
</dbReference>